<dbReference type="Proteomes" id="UP000283817">
    <property type="component" value="Unassembled WGS sequence"/>
</dbReference>
<name>A0A444I7C0_RHILE</name>
<dbReference type="RefSeq" id="WP_128410103.1">
    <property type="nucleotide sequence ID" value="NZ_SIQQ01000004.1"/>
</dbReference>
<feature type="domain" description="HTH cro/C1-type" evidence="1">
    <location>
        <begin position="4"/>
        <end position="46"/>
    </location>
</feature>
<dbReference type="Gene3D" id="1.10.260.40">
    <property type="entry name" value="lambda repressor-like DNA-binding domains"/>
    <property type="match status" value="1"/>
</dbReference>
<evidence type="ECO:0000313" key="3">
    <source>
        <dbReference type="Proteomes" id="UP000283817"/>
    </source>
</evidence>
<sequence length="108" mass="11808">MSHRELAHAIGVSYQQLQKYERGVSRISVSRLQKMATALDVPISLLLEVPKWTPGGTLSVATNEIDIMDFISMDEGQELNIAFSRIADQNIRCKVAALVEAVAAHAGD</sequence>
<dbReference type="EMBL" id="SBHX01000016">
    <property type="protein sequence ID" value="RWX34452.1"/>
    <property type="molecule type" value="Genomic_DNA"/>
</dbReference>
<dbReference type="CDD" id="cd00093">
    <property type="entry name" value="HTH_XRE"/>
    <property type="match status" value="1"/>
</dbReference>
<dbReference type="AlphaFoldDB" id="A0A444I7C0"/>
<dbReference type="InterPro" id="IPR001387">
    <property type="entry name" value="Cro/C1-type_HTH"/>
</dbReference>
<dbReference type="GO" id="GO:0003677">
    <property type="term" value="F:DNA binding"/>
    <property type="evidence" value="ECO:0007669"/>
    <property type="project" value="InterPro"/>
</dbReference>
<gene>
    <name evidence="2" type="ORF">EHI47_07080</name>
</gene>
<dbReference type="PROSITE" id="PS50943">
    <property type="entry name" value="HTH_CROC1"/>
    <property type="match status" value="1"/>
</dbReference>
<dbReference type="Pfam" id="PF01381">
    <property type="entry name" value="HTH_3"/>
    <property type="match status" value="1"/>
</dbReference>
<evidence type="ECO:0000259" key="1">
    <source>
        <dbReference type="PROSITE" id="PS50943"/>
    </source>
</evidence>
<dbReference type="InterPro" id="IPR010982">
    <property type="entry name" value="Lambda_DNA-bd_dom_sf"/>
</dbReference>
<reference evidence="2 3" key="1">
    <citation type="submission" date="2019-01" db="EMBL/GenBank/DDBJ databases">
        <title>RHIZO-ID as a novel technology for direct rhizobia identification.</title>
        <authorList>
            <person name="De Meyer S.E."/>
        </authorList>
    </citation>
    <scope>NUCLEOTIDE SEQUENCE [LARGE SCALE GENOMIC DNA]</scope>
    <source>
        <strain evidence="2 3">WSM448</strain>
    </source>
</reference>
<comment type="caution">
    <text evidence="2">The sequence shown here is derived from an EMBL/GenBank/DDBJ whole genome shotgun (WGS) entry which is preliminary data.</text>
</comment>
<proteinExistence type="predicted"/>
<dbReference type="SMART" id="SM00530">
    <property type="entry name" value="HTH_XRE"/>
    <property type="match status" value="1"/>
</dbReference>
<dbReference type="SUPFAM" id="SSF47413">
    <property type="entry name" value="lambda repressor-like DNA-binding domains"/>
    <property type="match status" value="1"/>
</dbReference>
<accession>A0A444I7C0</accession>
<organism evidence="2 3">
    <name type="scientific">Rhizobium leguminosarum</name>
    <dbReference type="NCBI Taxonomy" id="384"/>
    <lineage>
        <taxon>Bacteria</taxon>
        <taxon>Pseudomonadati</taxon>
        <taxon>Pseudomonadota</taxon>
        <taxon>Alphaproteobacteria</taxon>
        <taxon>Hyphomicrobiales</taxon>
        <taxon>Rhizobiaceae</taxon>
        <taxon>Rhizobium/Agrobacterium group</taxon>
        <taxon>Rhizobium</taxon>
    </lineage>
</organism>
<protein>
    <submittedName>
        <fullName evidence="2">XRE family transcriptional regulator</fullName>
    </submittedName>
</protein>
<evidence type="ECO:0000313" key="2">
    <source>
        <dbReference type="EMBL" id="RWX34452.1"/>
    </source>
</evidence>